<name>A0A8H4K0J5_9HYPO</name>
<feature type="domain" description="DUF4246" evidence="1">
    <location>
        <begin position="162"/>
        <end position="614"/>
    </location>
</feature>
<gene>
    <name evidence="3" type="ORF">F53441_12270</name>
</gene>
<dbReference type="EMBL" id="JAADJG010000655">
    <property type="protein sequence ID" value="KAF4440438.1"/>
    <property type="molecule type" value="Genomic_DNA"/>
</dbReference>
<evidence type="ECO:0000313" key="4">
    <source>
        <dbReference type="Proteomes" id="UP000605986"/>
    </source>
</evidence>
<dbReference type="InterPro" id="IPR049192">
    <property type="entry name" value="DUF4246_C"/>
</dbReference>
<dbReference type="InterPro" id="IPR025340">
    <property type="entry name" value="DUF4246"/>
</dbReference>
<dbReference type="InterPro" id="IPR049207">
    <property type="entry name" value="DUF4246_N"/>
</dbReference>
<sequence>MSRYSDNEWEDSDYKDESYYKPVPELAELRAWITNSEDPMPTKKEVRKKYEDIYNRPFPYGRSNPQISHSYRATPHETDIDICWANRMLNGPPPFLLDLPEDWQAWTLTNREVCMLKLEEGITNKPEWWMKVLDPEIVSKWKQEALQMPWDTYQHNGEFSIKMANLCFKDLETKARIYQETSLIPVMEGSACVIKTDKLLNSELTAKLKAAVALLEDVPEHRRDWHPGSDGKVLDLVHPSLWPLVFGVSRIHPDEYLSLEKCLGHCGAGVVVPEPKRPHLRRPPRFSSTDLPGDSEALSLRYQWLPCDVDLTGKRPRIESYINNLHPVQHTGLYPIIEELIEMSLPAWDVVCRSARKEFKFKRFGTVRDIMRHCSVPEICEPKKGCRPSNRPVEALDQDEEPGLVDRSFHEESRQLDKAWYSETHKVICPEPLEEATYPLDTCHVKSEGFFNDASRIQVIVKLANINLTPDKPTYDGGSWLVEEQLNEHICATALFYYDSENITESRLAFRTYADRENLVEILNYEQQDFKGIEAVFAIDATGSKMQKLGSVLTREGRALFFPNVYQHQVEPFELADKSRPGYRKIVALFLVDPVIPIISTGNVPPQQRHWWENELRGLEAFRGLPNEIWDEIIEQVDFPYGMDEAKRIREDLIEERSGISDTEYEYDDTDRDEWSFCEH</sequence>
<feature type="domain" description="DUF4246" evidence="2">
    <location>
        <begin position="101"/>
        <end position="144"/>
    </location>
</feature>
<dbReference type="Pfam" id="PF21666">
    <property type="entry name" value="DUF4246_N"/>
    <property type="match status" value="1"/>
</dbReference>
<evidence type="ECO:0000259" key="2">
    <source>
        <dbReference type="Pfam" id="PF21666"/>
    </source>
</evidence>
<organism evidence="3 4">
    <name type="scientific">Fusarium austroafricanum</name>
    <dbReference type="NCBI Taxonomy" id="2364996"/>
    <lineage>
        <taxon>Eukaryota</taxon>
        <taxon>Fungi</taxon>
        <taxon>Dikarya</taxon>
        <taxon>Ascomycota</taxon>
        <taxon>Pezizomycotina</taxon>
        <taxon>Sordariomycetes</taxon>
        <taxon>Hypocreomycetidae</taxon>
        <taxon>Hypocreales</taxon>
        <taxon>Nectriaceae</taxon>
        <taxon>Fusarium</taxon>
        <taxon>Fusarium concolor species complex</taxon>
    </lineage>
</organism>
<evidence type="ECO:0000259" key="1">
    <source>
        <dbReference type="Pfam" id="PF14033"/>
    </source>
</evidence>
<dbReference type="OrthoDB" id="415532at2759"/>
<proteinExistence type="predicted"/>
<comment type="caution">
    <text evidence="3">The sequence shown here is derived from an EMBL/GenBank/DDBJ whole genome shotgun (WGS) entry which is preliminary data.</text>
</comment>
<protein>
    <submittedName>
        <fullName evidence="3">Uncharacterized protein</fullName>
    </submittedName>
</protein>
<dbReference type="PANTHER" id="PTHR33119">
    <property type="entry name" value="IFI3P"/>
    <property type="match status" value="1"/>
</dbReference>
<dbReference type="AlphaFoldDB" id="A0A8H4K0J5"/>
<reference evidence="3" key="1">
    <citation type="submission" date="2020-01" db="EMBL/GenBank/DDBJ databases">
        <title>Identification and distribution of gene clusters putatively required for synthesis of sphingolipid metabolism inhibitors in phylogenetically diverse species of the filamentous fungus Fusarium.</title>
        <authorList>
            <person name="Kim H.-S."/>
            <person name="Busman M."/>
            <person name="Brown D.W."/>
            <person name="Divon H."/>
            <person name="Uhlig S."/>
            <person name="Proctor R.H."/>
        </authorList>
    </citation>
    <scope>NUCLEOTIDE SEQUENCE</scope>
    <source>
        <strain evidence="3">NRRL 53441</strain>
    </source>
</reference>
<evidence type="ECO:0000313" key="3">
    <source>
        <dbReference type="EMBL" id="KAF4440438.1"/>
    </source>
</evidence>
<accession>A0A8H4K0J5</accession>
<keyword evidence="4" id="KW-1185">Reference proteome</keyword>
<dbReference type="PANTHER" id="PTHR33119:SF1">
    <property type="entry name" value="FE2OG DIOXYGENASE DOMAIN-CONTAINING PROTEIN"/>
    <property type="match status" value="1"/>
</dbReference>
<dbReference type="Proteomes" id="UP000605986">
    <property type="component" value="Unassembled WGS sequence"/>
</dbReference>
<dbReference type="Pfam" id="PF14033">
    <property type="entry name" value="DUF4246"/>
    <property type="match status" value="1"/>
</dbReference>